<organism evidence="2">
    <name type="scientific">candidate division WOR-3 bacterium</name>
    <dbReference type="NCBI Taxonomy" id="2052148"/>
    <lineage>
        <taxon>Bacteria</taxon>
        <taxon>Bacteria division WOR-3</taxon>
    </lineage>
</organism>
<dbReference type="EMBL" id="DTHJ01000142">
    <property type="protein sequence ID" value="HHS63336.1"/>
    <property type="molecule type" value="Genomic_DNA"/>
</dbReference>
<protein>
    <submittedName>
        <fullName evidence="2">T9SS type A sorting domain-containing protein</fullName>
    </submittedName>
</protein>
<evidence type="ECO:0000313" key="2">
    <source>
        <dbReference type="EMBL" id="HHS63336.1"/>
    </source>
</evidence>
<dbReference type="Gene3D" id="2.120.10.70">
    <property type="entry name" value="Fucose-specific lectin"/>
    <property type="match status" value="1"/>
</dbReference>
<accession>A0A7C6AFY8</accession>
<comment type="caution">
    <text evidence="2">The sequence shown here is derived from an EMBL/GenBank/DDBJ whole genome shotgun (WGS) entry which is preliminary data.</text>
</comment>
<reference evidence="2" key="1">
    <citation type="journal article" date="2020" name="mSystems">
        <title>Genome- and Community-Level Interaction Insights into Carbon Utilization and Element Cycling Functions of Hydrothermarchaeota in Hydrothermal Sediment.</title>
        <authorList>
            <person name="Zhou Z."/>
            <person name="Liu Y."/>
            <person name="Xu W."/>
            <person name="Pan J."/>
            <person name="Luo Z.H."/>
            <person name="Li M."/>
        </authorList>
    </citation>
    <scope>NUCLEOTIDE SEQUENCE [LARGE SCALE GENOMIC DNA]</scope>
    <source>
        <strain evidence="2">SpSt-783</strain>
    </source>
</reference>
<evidence type="ECO:0000259" key="1">
    <source>
        <dbReference type="Pfam" id="PF18962"/>
    </source>
</evidence>
<dbReference type="AlphaFoldDB" id="A0A7C6AFY8"/>
<gene>
    <name evidence="2" type="ORF">ENV70_06980</name>
</gene>
<proteinExistence type="predicted"/>
<dbReference type="Pfam" id="PF18962">
    <property type="entry name" value="Por_Secre_tail"/>
    <property type="match status" value="1"/>
</dbReference>
<feature type="domain" description="Secretion system C-terminal sorting" evidence="1">
    <location>
        <begin position="392"/>
        <end position="462"/>
    </location>
</feature>
<sequence length="464" mass="53622">MKKYLFILVFILGFSQINWQIEIADSVRTDSGGIGWASLKLDILSQPRIVYYQSGWDTNWVKLIYLSKIQGQWIKETVDSSYGYTTTNYYVWPDLCLDRNDHPHIAFVHRYSDNTVKLFYAKKVTNYWSIQKLDSIPEPHWSKPSLALDTNDYPGITWAYRSPVDTVWRIKYFHWDGISWNSEIAYDGNDLPDFCPSLAVDFENRPHIVYYQRNPDSVKYAFWNGTNWQFWGDSTNQGMGGNYGPSLKLDSSGYPHFIHGWATNYVHWNGNFWESETTGAAGPLNYLDLDTDNLPHIAFLCDQRPAYCYRDSTGWHLCGYIEPDPYTVTGHSLSFCLDDNKPHVAYIGCGSGNWYRMKYAKGTFVGIEETDTRYRMHNTGREIEVSPTICHKILNIKYMVSDAGEVELAIYDVCGKRIKSMVERDCPIGDYKKTLNISDLACGVYFMVLKQNNEAVSKKFTIVR</sequence>
<name>A0A7C6AFY8_UNCW3</name>
<dbReference type="InterPro" id="IPR026444">
    <property type="entry name" value="Secre_tail"/>
</dbReference>